<dbReference type="Proteomes" id="UP000281474">
    <property type="component" value="Unassembled WGS sequence"/>
</dbReference>
<dbReference type="InterPro" id="IPR008687">
    <property type="entry name" value="MobC"/>
</dbReference>
<dbReference type="OrthoDB" id="3268032at2"/>
<sequence>MGAIITKTLLSEIEKSNWKQFCHSHGMSEAEMLRMLINRVSPEASNTEDFKAIRNNKITIRLSTENLKKLSCRAKAEGYFYQTSWVNAAVMANLYREPILTKEEMGVLRDSNRQLAAIGRNLNQIARVLNIEFRESDKITKEMIEALSLRIEEHKTKVYKLLHKNRSRWNIHE</sequence>
<comment type="caution">
    <text evidence="2">The sequence shown here is derived from an EMBL/GenBank/DDBJ whole genome shotgun (WGS) entry which is preliminary data.</text>
</comment>
<feature type="domain" description="Bacterial mobilisation" evidence="1">
    <location>
        <begin position="113"/>
        <end position="140"/>
    </location>
</feature>
<reference evidence="2 3" key="1">
    <citation type="submission" date="2018-09" db="EMBL/GenBank/DDBJ databases">
        <title>Phylogeny of the Shewanellaceae, and recommendation for two new genera, Pseudoshewanella and Parashewanella.</title>
        <authorList>
            <person name="Wang G."/>
        </authorList>
    </citation>
    <scope>NUCLEOTIDE SEQUENCE [LARGE SCALE GENOMIC DNA]</scope>
    <source>
        <strain evidence="2 3">C51</strain>
    </source>
</reference>
<evidence type="ECO:0000313" key="2">
    <source>
        <dbReference type="EMBL" id="RLV59949.1"/>
    </source>
</evidence>
<accession>A0A3L8PYN3</accession>
<evidence type="ECO:0000259" key="1">
    <source>
        <dbReference type="Pfam" id="PF05713"/>
    </source>
</evidence>
<keyword evidence="3" id="KW-1185">Reference proteome</keyword>
<proteinExistence type="predicted"/>
<dbReference type="RefSeq" id="WP_121838810.1">
    <property type="nucleotide sequence ID" value="NZ_ML014773.1"/>
</dbReference>
<dbReference type="Pfam" id="PF05713">
    <property type="entry name" value="MobC"/>
    <property type="match status" value="1"/>
</dbReference>
<organism evidence="2 3">
    <name type="scientific">Parashewanella curva</name>
    <dbReference type="NCBI Taxonomy" id="2338552"/>
    <lineage>
        <taxon>Bacteria</taxon>
        <taxon>Pseudomonadati</taxon>
        <taxon>Pseudomonadota</taxon>
        <taxon>Gammaproteobacteria</taxon>
        <taxon>Alteromonadales</taxon>
        <taxon>Shewanellaceae</taxon>
        <taxon>Parashewanella</taxon>
    </lineage>
</organism>
<name>A0A3L8PYN3_9GAMM</name>
<evidence type="ECO:0000313" key="3">
    <source>
        <dbReference type="Proteomes" id="UP000281474"/>
    </source>
</evidence>
<protein>
    <submittedName>
        <fullName evidence="2">Plasmid mobilization relaxosome protein MobC</fullName>
    </submittedName>
</protein>
<gene>
    <name evidence="2" type="primary">mobC</name>
    <name evidence="2" type="ORF">D5018_09725</name>
</gene>
<dbReference type="EMBL" id="QZEI01000024">
    <property type="protein sequence ID" value="RLV59949.1"/>
    <property type="molecule type" value="Genomic_DNA"/>
</dbReference>
<dbReference type="AlphaFoldDB" id="A0A3L8PYN3"/>